<evidence type="ECO:0000256" key="5">
    <source>
        <dbReference type="ARBA" id="ARBA00022475"/>
    </source>
</evidence>
<comment type="catalytic activity">
    <reaction evidence="14">
        <text>a quinone + NADH + H(+) = a quinol + NAD(+)</text>
        <dbReference type="Rhea" id="RHEA:46160"/>
        <dbReference type="ChEBI" id="CHEBI:15378"/>
        <dbReference type="ChEBI" id="CHEBI:24646"/>
        <dbReference type="ChEBI" id="CHEBI:57540"/>
        <dbReference type="ChEBI" id="CHEBI:57945"/>
        <dbReference type="ChEBI" id="CHEBI:132124"/>
        <dbReference type="EC" id="1.6.5.9"/>
    </reaction>
</comment>
<dbReference type="PANTHER" id="PTHR43706:SF47">
    <property type="entry name" value="EXTERNAL NADH-UBIQUINONE OXIDOREDUCTASE 1, MITOCHONDRIAL-RELATED"/>
    <property type="match status" value="1"/>
</dbReference>
<keyword evidence="7" id="KW-0285">Flavoprotein</keyword>
<dbReference type="FunFam" id="3.50.50.100:FF:000011">
    <property type="entry name" value="Membrane NADH dehydrogenase"/>
    <property type="match status" value="1"/>
</dbReference>
<evidence type="ECO:0000256" key="2">
    <source>
        <dbReference type="ARBA" id="ARBA00004377"/>
    </source>
</evidence>
<dbReference type="Pfam" id="PF07992">
    <property type="entry name" value="Pyr_redox_2"/>
    <property type="match status" value="1"/>
</dbReference>
<evidence type="ECO:0000256" key="8">
    <source>
        <dbReference type="ARBA" id="ARBA00022692"/>
    </source>
</evidence>
<evidence type="ECO:0000256" key="9">
    <source>
        <dbReference type="ARBA" id="ARBA00022827"/>
    </source>
</evidence>
<accession>A0A1Q2CRX1</accession>
<evidence type="ECO:0000313" key="19">
    <source>
        <dbReference type="Proteomes" id="UP000188145"/>
    </source>
</evidence>
<evidence type="ECO:0000256" key="10">
    <source>
        <dbReference type="ARBA" id="ARBA00022989"/>
    </source>
</evidence>
<gene>
    <name evidence="18" type="ORF">BW730_16615</name>
</gene>
<keyword evidence="11" id="KW-0560">Oxidoreductase</keyword>
<evidence type="ECO:0000256" key="4">
    <source>
        <dbReference type="ARBA" id="ARBA00012637"/>
    </source>
</evidence>
<evidence type="ECO:0000256" key="14">
    <source>
        <dbReference type="ARBA" id="ARBA00047599"/>
    </source>
</evidence>
<evidence type="ECO:0000256" key="3">
    <source>
        <dbReference type="ARBA" id="ARBA00005272"/>
    </source>
</evidence>
<evidence type="ECO:0000256" key="7">
    <source>
        <dbReference type="ARBA" id="ARBA00022630"/>
    </source>
</evidence>
<evidence type="ECO:0000256" key="13">
    <source>
        <dbReference type="ARBA" id="ARBA00023136"/>
    </source>
</evidence>
<comment type="subcellular location">
    <subcellularLocation>
        <location evidence="2">Cell inner membrane</location>
        <topology evidence="2">Single-pass membrane protein</topology>
    </subcellularLocation>
</comment>
<dbReference type="PRINTS" id="PR00368">
    <property type="entry name" value="FADPNR"/>
</dbReference>
<keyword evidence="19" id="KW-1185">Reference proteome</keyword>
<dbReference type="GO" id="GO:0005886">
    <property type="term" value="C:plasma membrane"/>
    <property type="evidence" value="ECO:0007669"/>
    <property type="project" value="UniProtKB-SubCell"/>
</dbReference>
<evidence type="ECO:0000256" key="1">
    <source>
        <dbReference type="ARBA" id="ARBA00001974"/>
    </source>
</evidence>
<comment type="cofactor">
    <cofactor evidence="1">
        <name>FAD</name>
        <dbReference type="ChEBI" id="CHEBI:57692"/>
    </cofactor>
</comment>
<dbReference type="Proteomes" id="UP000188145">
    <property type="component" value="Chromosome"/>
</dbReference>
<dbReference type="STRING" id="1332264.BW730_16615"/>
<evidence type="ECO:0000259" key="17">
    <source>
        <dbReference type="Pfam" id="PF07992"/>
    </source>
</evidence>
<dbReference type="RefSeq" id="WP_077687228.1">
    <property type="nucleotide sequence ID" value="NZ_CP019606.1"/>
</dbReference>
<name>A0A1Q2CRX1_9ACTN</name>
<proteinExistence type="inferred from homology"/>
<keyword evidence="13 16" id="KW-0472">Membrane</keyword>
<dbReference type="KEGG" id="tes:BW730_16615"/>
<protein>
    <recommendedName>
        <fullName evidence="4">NADH:ubiquinone reductase (non-electrogenic)</fullName>
        <ecNumber evidence="4">1.6.5.9</ecNumber>
    </recommendedName>
</protein>
<keyword evidence="8 16" id="KW-0812">Transmembrane</keyword>
<keyword evidence="10 16" id="KW-1133">Transmembrane helix</keyword>
<dbReference type="InterPro" id="IPR023753">
    <property type="entry name" value="FAD/NAD-binding_dom"/>
</dbReference>
<dbReference type="PRINTS" id="PR00411">
    <property type="entry name" value="PNDRDTASEI"/>
</dbReference>
<dbReference type="InterPro" id="IPR045024">
    <property type="entry name" value="NDH-2"/>
</dbReference>
<comment type="catalytic activity">
    <reaction evidence="15">
        <text>a menaquinone + NADH + H(+) = a menaquinol + NAD(+)</text>
        <dbReference type="Rhea" id="RHEA:29235"/>
        <dbReference type="Rhea" id="RHEA-COMP:9537"/>
        <dbReference type="Rhea" id="RHEA-COMP:9539"/>
        <dbReference type="ChEBI" id="CHEBI:15378"/>
        <dbReference type="ChEBI" id="CHEBI:16374"/>
        <dbReference type="ChEBI" id="CHEBI:18151"/>
        <dbReference type="ChEBI" id="CHEBI:57540"/>
        <dbReference type="ChEBI" id="CHEBI:57945"/>
    </reaction>
</comment>
<evidence type="ECO:0000256" key="12">
    <source>
        <dbReference type="ARBA" id="ARBA00023027"/>
    </source>
</evidence>
<dbReference type="InterPro" id="IPR036188">
    <property type="entry name" value="FAD/NAD-bd_sf"/>
</dbReference>
<dbReference type="EC" id="1.6.5.9" evidence="4"/>
<comment type="similarity">
    <text evidence="3">Belongs to the NADH dehydrogenase family.</text>
</comment>
<keyword evidence="6" id="KW-0997">Cell inner membrane</keyword>
<keyword evidence="5" id="KW-1003">Cell membrane</keyword>
<evidence type="ECO:0000256" key="16">
    <source>
        <dbReference type="SAM" id="Phobius"/>
    </source>
</evidence>
<keyword evidence="9" id="KW-0274">FAD</keyword>
<dbReference type="SUPFAM" id="SSF51905">
    <property type="entry name" value="FAD/NAD(P)-binding domain"/>
    <property type="match status" value="1"/>
</dbReference>
<dbReference type="AlphaFoldDB" id="A0A1Q2CRX1"/>
<feature type="domain" description="FAD/NAD(P)-binding" evidence="17">
    <location>
        <begin position="5"/>
        <end position="329"/>
    </location>
</feature>
<keyword evidence="12" id="KW-0520">NAD</keyword>
<dbReference type="PANTHER" id="PTHR43706">
    <property type="entry name" value="NADH DEHYDROGENASE"/>
    <property type="match status" value="1"/>
</dbReference>
<reference evidence="19" key="1">
    <citation type="submission" date="2017-02" db="EMBL/GenBank/DDBJ databases">
        <title>Tessaracoccus aquaemaris sp. nov., isolated from the intestine of a Korean rockfish, Sebastes schlegelii, in a marine aquaculture pond.</title>
        <authorList>
            <person name="Tak E.J."/>
            <person name="Bae J.-W."/>
        </authorList>
    </citation>
    <scope>NUCLEOTIDE SEQUENCE [LARGE SCALE GENOMIC DNA]</scope>
    <source>
        <strain evidence="19">NSG39</strain>
    </source>
</reference>
<evidence type="ECO:0000313" key="18">
    <source>
        <dbReference type="EMBL" id="AQP48873.1"/>
    </source>
</evidence>
<evidence type="ECO:0000256" key="6">
    <source>
        <dbReference type="ARBA" id="ARBA00022519"/>
    </source>
</evidence>
<dbReference type="OrthoDB" id="9781621at2"/>
<evidence type="ECO:0000256" key="15">
    <source>
        <dbReference type="ARBA" id="ARBA00052097"/>
    </source>
</evidence>
<dbReference type="Gene3D" id="3.50.50.100">
    <property type="match status" value="1"/>
</dbReference>
<organism evidence="18 19">
    <name type="scientific">Tessaracoccus aquimaris</name>
    <dbReference type="NCBI Taxonomy" id="1332264"/>
    <lineage>
        <taxon>Bacteria</taxon>
        <taxon>Bacillati</taxon>
        <taxon>Actinomycetota</taxon>
        <taxon>Actinomycetes</taxon>
        <taxon>Propionibacteriales</taxon>
        <taxon>Propionibacteriaceae</taxon>
        <taxon>Tessaracoccus</taxon>
    </lineage>
</organism>
<dbReference type="GO" id="GO:0050136">
    <property type="term" value="F:NADH dehydrogenase (quinone) (non-electrogenic) activity"/>
    <property type="evidence" value="ECO:0007669"/>
    <property type="project" value="UniProtKB-EC"/>
</dbReference>
<sequence length="450" mass="48714">MSRQRVVIIGSGFGGLFAAKALKHADVDVTLIAKTTTHLFQPLLYQVATGVLSEGEIAPATREILRRQPNAQVLLGLVDDIDLTNRVVKWRFHNNYHETPYDSLIVAAGAGQSYFGNDHFATFAPGMKSIDDALELRARILKSFEIAEFTTDPVERARLLTFVVVGAGPTGVEMAGQIRELATSTLAHEFRSIDPTAARVVLIDGAPQVLPPFGESLGRKTEKVLERLGVEVLLDSIVTEVDEEGITVRAKDGTTQRIEAVCKVWAAGVKGSELGEVLAEQSGATLDRSNRVVVEPDLTLPGHPEVFVIGDMAAVDDVPGVAQGAIQEARYAAKTIKARLAHTDPPGPFAYRDKGSMATISKFSAVAKIGKIQLTGVVAWFAWLFLHLLYIAGFKQRITTLLSWALTFVTNGRSQRVVTNQQLVGRLALERLGSGVSGKLMQGEDVEPKQ</sequence>
<dbReference type="EMBL" id="CP019606">
    <property type="protein sequence ID" value="AQP48873.1"/>
    <property type="molecule type" value="Genomic_DNA"/>
</dbReference>
<evidence type="ECO:0000256" key="11">
    <source>
        <dbReference type="ARBA" id="ARBA00023002"/>
    </source>
</evidence>
<feature type="transmembrane region" description="Helical" evidence="16">
    <location>
        <begin position="372"/>
        <end position="392"/>
    </location>
</feature>